<organism evidence="3 4">
    <name type="scientific">Colletotrichum orchidophilum</name>
    <dbReference type="NCBI Taxonomy" id="1209926"/>
    <lineage>
        <taxon>Eukaryota</taxon>
        <taxon>Fungi</taxon>
        <taxon>Dikarya</taxon>
        <taxon>Ascomycota</taxon>
        <taxon>Pezizomycotina</taxon>
        <taxon>Sordariomycetes</taxon>
        <taxon>Hypocreomycetidae</taxon>
        <taxon>Glomerellales</taxon>
        <taxon>Glomerellaceae</taxon>
        <taxon>Colletotrichum</taxon>
    </lineage>
</organism>
<dbReference type="AlphaFoldDB" id="A0A1G4BAD6"/>
<accession>A0A1G4BAD6</accession>
<proteinExistence type="predicted"/>
<dbReference type="RefSeq" id="XP_022475445.1">
    <property type="nucleotide sequence ID" value="XM_022618133.1"/>
</dbReference>
<feature type="signal peptide" evidence="2">
    <location>
        <begin position="1"/>
        <end position="19"/>
    </location>
</feature>
<gene>
    <name evidence="3" type="ORF">CORC01_06492</name>
</gene>
<keyword evidence="2" id="KW-0732">Signal</keyword>
<feature type="region of interest" description="Disordered" evidence="1">
    <location>
        <begin position="136"/>
        <end position="162"/>
    </location>
</feature>
<comment type="caution">
    <text evidence="3">The sequence shown here is derived from an EMBL/GenBank/DDBJ whole genome shotgun (WGS) entry which is preliminary data.</text>
</comment>
<keyword evidence="4" id="KW-1185">Reference proteome</keyword>
<dbReference type="GeneID" id="34559643"/>
<evidence type="ECO:0000256" key="2">
    <source>
        <dbReference type="SAM" id="SignalP"/>
    </source>
</evidence>
<feature type="chain" id="PRO_5009602655" evidence="2">
    <location>
        <begin position="20"/>
        <end position="175"/>
    </location>
</feature>
<dbReference type="EMBL" id="MJBS01000048">
    <property type="protein sequence ID" value="OHE98295.1"/>
    <property type="molecule type" value="Genomic_DNA"/>
</dbReference>
<dbReference type="OrthoDB" id="4578803at2759"/>
<sequence>MKLVSQAAKLLFIAAPIAAQTTSETFLYSILPTDVLTPLPTPAQSGCPTVTELSLCPSCAGEAPQCLEVATLTQSCGCPTSVTTESFTFGCEKGTCPRVGCSTSYTIISGEEACTGSAGVSATAATTASVTATTQATTAATGSQAGTASVPSGSSTSASATPNAAGRLAVPFKFW</sequence>
<evidence type="ECO:0000313" key="3">
    <source>
        <dbReference type="EMBL" id="OHE98295.1"/>
    </source>
</evidence>
<dbReference type="Proteomes" id="UP000176998">
    <property type="component" value="Unassembled WGS sequence"/>
</dbReference>
<evidence type="ECO:0000256" key="1">
    <source>
        <dbReference type="SAM" id="MobiDB-lite"/>
    </source>
</evidence>
<name>A0A1G4BAD6_9PEZI</name>
<reference evidence="3 4" key="1">
    <citation type="submission" date="2016-09" db="EMBL/GenBank/DDBJ databases">
        <authorList>
            <person name="Capua I."/>
            <person name="De Benedictis P."/>
            <person name="Joannis T."/>
            <person name="Lombin L.H."/>
            <person name="Cattoli G."/>
        </authorList>
    </citation>
    <scope>NUCLEOTIDE SEQUENCE [LARGE SCALE GENOMIC DNA]</scope>
    <source>
        <strain evidence="3 4">IMI 309357</strain>
    </source>
</reference>
<evidence type="ECO:0000313" key="4">
    <source>
        <dbReference type="Proteomes" id="UP000176998"/>
    </source>
</evidence>
<protein>
    <submittedName>
        <fullName evidence="3">Uncharacterized protein</fullName>
    </submittedName>
</protein>